<reference evidence="2" key="1">
    <citation type="submission" date="2022-08" db="EMBL/GenBank/DDBJ databases">
        <title>Novel sulphate-reducing endosymbionts in the free-living metamonad Anaeramoeba.</title>
        <authorList>
            <person name="Jerlstrom-Hultqvist J."/>
            <person name="Cepicka I."/>
            <person name="Gallot-Lavallee L."/>
            <person name="Salas-Leiva D."/>
            <person name="Curtis B.A."/>
            <person name="Zahonova K."/>
            <person name="Pipaliya S."/>
            <person name="Dacks J."/>
            <person name="Roger A.J."/>
        </authorList>
    </citation>
    <scope>NUCLEOTIDE SEQUENCE</scope>
    <source>
        <strain evidence="2">Busselton2</strain>
    </source>
</reference>
<feature type="region of interest" description="Disordered" evidence="1">
    <location>
        <begin position="17"/>
        <end position="65"/>
    </location>
</feature>
<sequence>MTNTDMDVEQIETNINREFSNTNNTQNQTQTQTQTQTQNLQTQTTQNQKQKETNNEKTFSTPKNLLNSTNLNLAQNKEEEFQLLINELKSNNMQIGEQEKKLVKKAHIKFLEEMELLKTDRDERLQEIQNWYDYHVTNLKNSFEFEKKQYQDSFEEEKKYLKQKILLDIKKKDTALKQMLQNQQKKKTSESNQPPKNVYLEFLQQLNQQKFDRTIEIEPELKQIEELLNEKKRPLTEEEIQQDISIIRSTNFVQDSSMTQSYTNNQQNIYD</sequence>
<accession>A0AAV7ZLP1</accession>
<feature type="compositionally biased region" description="Low complexity" evidence="1">
    <location>
        <begin position="21"/>
        <end position="48"/>
    </location>
</feature>
<dbReference type="Proteomes" id="UP001146793">
    <property type="component" value="Unassembled WGS sequence"/>
</dbReference>
<proteinExistence type="predicted"/>
<dbReference type="EMBL" id="JANTQA010000030">
    <property type="protein sequence ID" value="KAJ3440769.1"/>
    <property type="molecule type" value="Genomic_DNA"/>
</dbReference>
<evidence type="ECO:0000313" key="3">
    <source>
        <dbReference type="Proteomes" id="UP001146793"/>
    </source>
</evidence>
<organism evidence="2 3">
    <name type="scientific">Anaeramoeba flamelloides</name>
    <dbReference type="NCBI Taxonomy" id="1746091"/>
    <lineage>
        <taxon>Eukaryota</taxon>
        <taxon>Metamonada</taxon>
        <taxon>Anaeramoebidae</taxon>
        <taxon>Anaeramoeba</taxon>
    </lineage>
</organism>
<evidence type="ECO:0000313" key="2">
    <source>
        <dbReference type="EMBL" id="KAJ3440769.1"/>
    </source>
</evidence>
<gene>
    <name evidence="2" type="ORF">M0812_14442</name>
</gene>
<evidence type="ECO:0000256" key="1">
    <source>
        <dbReference type="SAM" id="MobiDB-lite"/>
    </source>
</evidence>
<protein>
    <submittedName>
        <fullName evidence="2">Brms1</fullName>
    </submittedName>
</protein>
<comment type="caution">
    <text evidence="2">The sequence shown here is derived from an EMBL/GenBank/DDBJ whole genome shotgun (WGS) entry which is preliminary data.</text>
</comment>
<dbReference type="AlphaFoldDB" id="A0AAV7ZLP1"/>
<name>A0AAV7ZLP1_9EUKA</name>